<sequence length="182" mass="20291">MKAAVLLANGVEEAESVTIVDFLRRAAILCTTFSVDEREITGMQGIRFFADEKLNDSIFDYDMLVVPGGRESIVRFQTDPKVLEILQRFNEEGKWVCAMCSGTRMLEAGDVIQRGRVTGYTGYEEQLKSGVFTDRIVERDGNLITSQGPATAYPFAFALIEAFGQDTTTLKERLMYSFAKGV</sequence>
<reference evidence="1" key="1">
    <citation type="submission" date="2019-04" db="EMBL/GenBank/DDBJ databases">
        <title>Microbes associate with the intestines of laboratory mice.</title>
        <authorList>
            <person name="Navarre W."/>
            <person name="Wong E."/>
            <person name="Huang K."/>
            <person name="Tropini C."/>
            <person name="Ng K."/>
            <person name="Yu B."/>
        </authorList>
    </citation>
    <scope>NUCLEOTIDE SEQUENCE</scope>
    <source>
        <strain evidence="1">NM09_H32</strain>
    </source>
</reference>
<evidence type="ECO:0000313" key="1">
    <source>
        <dbReference type="EMBL" id="TGY66785.1"/>
    </source>
</evidence>
<protein>
    <submittedName>
        <fullName evidence="1">DJ-1/PfpI family protein</fullName>
    </submittedName>
</protein>
<proteinExistence type="predicted"/>
<organism evidence="1 2">
    <name type="scientific">Dubosiella muris</name>
    <dbReference type="NCBI Taxonomy" id="3038133"/>
    <lineage>
        <taxon>Bacteria</taxon>
        <taxon>Bacillati</taxon>
        <taxon>Bacillota</taxon>
        <taxon>Erysipelotrichia</taxon>
        <taxon>Erysipelotrichales</taxon>
        <taxon>Erysipelotrichaceae</taxon>
        <taxon>Dubosiella</taxon>
    </lineage>
</organism>
<evidence type="ECO:0000313" key="2">
    <source>
        <dbReference type="Proteomes" id="UP000308836"/>
    </source>
</evidence>
<dbReference type="EMBL" id="SRYG01000004">
    <property type="protein sequence ID" value="TGY66785.1"/>
    <property type="molecule type" value="Genomic_DNA"/>
</dbReference>
<keyword evidence="2" id="KW-1185">Reference proteome</keyword>
<gene>
    <name evidence="1" type="ORF">E5336_03090</name>
</gene>
<accession>A0AC61RA07</accession>
<comment type="caution">
    <text evidence="1">The sequence shown here is derived from an EMBL/GenBank/DDBJ whole genome shotgun (WGS) entry which is preliminary data.</text>
</comment>
<dbReference type="Proteomes" id="UP000308836">
    <property type="component" value="Unassembled WGS sequence"/>
</dbReference>
<name>A0AC61RA07_9FIRM</name>